<feature type="compositionally biased region" description="Basic and acidic residues" evidence="1">
    <location>
        <begin position="27"/>
        <end position="45"/>
    </location>
</feature>
<feature type="compositionally biased region" description="Polar residues" evidence="1">
    <location>
        <begin position="188"/>
        <end position="198"/>
    </location>
</feature>
<reference evidence="2" key="1">
    <citation type="submission" date="2023-06" db="EMBL/GenBank/DDBJ databases">
        <title>Draft genome of Marssonina rosae.</title>
        <authorList>
            <person name="Cheng Q."/>
        </authorList>
    </citation>
    <scope>NUCLEOTIDE SEQUENCE</scope>
    <source>
        <strain evidence="2">R4</strain>
    </source>
</reference>
<comment type="caution">
    <text evidence="2">The sequence shown here is derived from an EMBL/GenBank/DDBJ whole genome shotgun (WGS) entry which is preliminary data.</text>
</comment>
<feature type="region of interest" description="Disordered" evidence="1">
    <location>
        <begin position="169"/>
        <end position="204"/>
    </location>
</feature>
<dbReference type="AlphaFoldDB" id="A0AAD9WGE2"/>
<feature type="region of interest" description="Disordered" evidence="1">
    <location>
        <begin position="311"/>
        <end position="375"/>
    </location>
</feature>
<feature type="region of interest" description="Disordered" evidence="1">
    <location>
        <begin position="27"/>
        <end position="62"/>
    </location>
</feature>
<keyword evidence="3" id="KW-1185">Reference proteome</keyword>
<gene>
    <name evidence="2" type="ORF">QTJ16_001285</name>
</gene>
<dbReference type="Proteomes" id="UP001285354">
    <property type="component" value="Unassembled WGS sequence"/>
</dbReference>
<name>A0AAD9WGE2_9HELO</name>
<evidence type="ECO:0000313" key="2">
    <source>
        <dbReference type="EMBL" id="KAK2630465.1"/>
    </source>
</evidence>
<dbReference type="EMBL" id="JAUBYV010000001">
    <property type="protein sequence ID" value="KAK2630465.1"/>
    <property type="molecule type" value="Genomic_DNA"/>
</dbReference>
<sequence length="538" mass="59675">MNLFTSYLDGAYTTFLASPVNCCMPRKDKAPRPGAEKPTIIDRQPRVNTPPLSELQERPSTAGREWLTRTKSMASRASSRRSFAVKRKLNAYNGSRRPRIGPPADFRHVGSASARRASWSGDFRPLVLSIHVPSNKLSPILPYFGDFSDAPLPSRYSREMLGQTATRIHPTDESAVSAQDLRKPVRSGSGTSWESTAQHKSRPDSFRTQDFLAVLENHIPIAPPPARLRANTEPVAYERVQTALHEKYKLEQRVKSLEETIEKRRSVYLNDRLSASHVSSRAASIYSVSQEPMPSPTSFTNFYTTPSAAPSYAQQALSPPVKRPATAQSKKGHTLSESLPWTEASATFTTPSHSPASTASTRPSSRPSSQPEYCILPPPPLPLVLQQTSPVLGRKKSFSRVSSWLFPSSGEHTRDISLDSVTNNPRPITIHDGFYQCFIQPSQHAGSSSVSTFSTLESESELDEPIFPVTGSPNLSAIGKHKQEITIRRVSTDSVRNRKSLEITRDEKFREETDTEEIWKMGSIPPKVGERDHVGVAF</sequence>
<organism evidence="2 3">
    <name type="scientific">Diplocarpon rosae</name>
    <dbReference type="NCBI Taxonomy" id="946125"/>
    <lineage>
        <taxon>Eukaryota</taxon>
        <taxon>Fungi</taxon>
        <taxon>Dikarya</taxon>
        <taxon>Ascomycota</taxon>
        <taxon>Pezizomycotina</taxon>
        <taxon>Leotiomycetes</taxon>
        <taxon>Helotiales</taxon>
        <taxon>Drepanopezizaceae</taxon>
        <taxon>Diplocarpon</taxon>
    </lineage>
</organism>
<evidence type="ECO:0000256" key="1">
    <source>
        <dbReference type="SAM" id="MobiDB-lite"/>
    </source>
</evidence>
<evidence type="ECO:0000313" key="3">
    <source>
        <dbReference type="Proteomes" id="UP001285354"/>
    </source>
</evidence>
<feature type="compositionally biased region" description="Low complexity" evidence="1">
    <location>
        <begin position="344"/>
        <end position="369"/>
    </location>
</feature>
<protein>
    <submittedName>
        <fullName evidence="2">Uncharacterized protein</fullName>
    </submittedName>
</protein>
<accession>A0AAD9WGE2</accession>
<proteinExistence type="predicted"/>